<evidence type="ECO:0000313" key="2">
    <source>
        <dbReference type="Proteomes" id="UP000033558"/>
    </source>
</evidence>
<dbReference type="Proteomes" id="UP000033558">
    <property type="component" value="Unassembled WGS sequence"/>
</dbReference>
<evidence type="ECO:0000313" key="1">
    <source>
        <dbReference type="EMBL" id="KJY60741.1"/>
    </source>
</evidence>
<comment type="caution">
    <text evidence="1">The sequence shown here is derived from an EMBL/GenBank/DDBJ whole genome shotgun (WGS) entry which is preliminary data.</text>
</comment>
<dbReference type="PATRIC" id="fig|1218492.5.peg.1482"/>
<protein>
    <submittedName>
        <fullName evidence="1">Uncharacterized protein</fullName>
    </submittedName>
</protein>
<proteinExistence type="predicted"/>
<keyword evidence="2" id="KW-1185">Reference proteome</keyword>
<gene>
    <name evidence="1" type="ORF">JG30_14300</name>
</gene>
<dbReference type="InterPro" id="IPR045441">
    <property type="entry name" value="DUF6506"/>
</dbReference>
<dbReference type="EMBL" id="JXJQ01000010">
    <property type="protein sequence ID" value="KJY60741.1"/>
    <property type="molecule type" value="Genomic_DNA"/>
</dbReference>
<dbReference type="STRING" id="1218492.JG30_14300"/>
<dbReference type="Pfam" id="PF20116">
    <property type="entry name" value="DUF6506"/>
    <property type="match status" value="1"/>
</dbReference>
<organism evidence="1 2">
    <name type="scientific">Bombilactobacillus mellifer</name>
    <dbReference type="NCBI Taxonomy" id="1218492"/>
    <lineage>
        <taxon>Bacteria</taxon>
        <taxon>Bacillati</taxon>
        <taxon>Bacillota</taxon>
        <taxon>Bacilli</taxon>
        <taxon>Lactobacillales</taxon>
        <taxon>Lactobacillaceae</taxon>
        <taxon>Bombilactobacillus</taxon>
    </lineage>
</organism>
<reference evidence="1 2" key="1">
    <citation type="submission" date="2015-01" db="EMBL/GenBank/DDBJ databases">
        <title>Comparative genomics of the lactic acid bacteria isolated from the honey bee gut.</title>
        <authorList>
            <person name="Ellegaard K.M."/>
            <person name="Tamarit D."/>
            <person name="Javelind E."/>
            <person name="Olofsson T."/>
            <person name="Andersson S.G."/>
            <person name="Vasquez A."/>
        </authorList>
    </citation>
    <scope>NUCLEOTIDE SEQUENCE [LARGE SCALE GENOMIC DNA]</scope>
    <source>
        <strain evidence="1 2">Bin4</strain>
    </source>
</reference>
<dbReference type="RefSeq" id="WP_046317540.1">
    <property type="nucleotide sequence ID" value="NZ_JBHSZT010000005.1"/>
</dbReference>
<name>A0A0F4LT41_9LACO</name>
<dbReference type="HOGENOM" id="CLU_148741_0_0_9"/>
<dbReference type="OrthoDB" id="1551162at2"/>
<sequence length="101" mass="10726">MKLEAGFIFLADGADYQKDYKTISTSQVNLTAIGAKDYNTAVKAAQFLVQKGVTAIELCGGFGIQGVAQIQAAVAPEISIGVVRFDNHPGLNFQSGDQLFN</sequence>
<dbReference type="AlphaFoldDB" id="A0A0F4LT41"/>
<accession>A0A0F4LT41</accession>